<dbReference type="EMBL" id="CABEEZ010000170">
    <property type="protein sequence ID" value="VTR61826.1"/>
    <property type="molecule type" value="Genomic_DNA"/>
</dbReference>
<dbReference type="Gene3D" id="3.20.20.80">
    <property type="entry name" value="Glycosidases"/>
    <property type="match status" value="1"/>
</dbReference>
<dbReference type="EC" id="3.2.1.-" evidence="3"/>
<reference evidence="3" key="1">
    <citation type="submission" date="2019-05" db="EMBL/GenBank/DDBJ databases">
        <authorList>
            <consortium name="Pathogen Informatics"/>
        </authorList>
    </citation>
    <scope>NUCLEOTIDE SEQUENCE [LARGE SCALE GENOMIC DNA]</scope>
    <source>
        <strain evidence="3">NCTC12965</strain>
    </source>
</reference>
<dbReference type="PANTHER" id="PTHR43002">
    <property type="entry name" value="GLYCOGEN DEBRANCHING ENZYME"/>
    <property type="match status" value="1"/>
</dbReference>
<dbReference type="InterPro" id="IPR017853">
    <property type="entry name" value="GH"/>
</dbReference>
<evidence type="ECO:0000313" key="3">
    <source>
        <dbReference type="EMBL" id="VTR61826.1"/>
    </source>
</evidence>
<keyword evidence="1 3" id="KW-0326">Glycosidase</keyword>
<dbReference type="SUPFAM" id="SSF51445">
    <property type="entry name" value="(Trans)glycosidases"/>
    <property type="match status" value="1"/>
</dbReference>
<name>A0A4U9WRB5_SERFO</name>
<evidence type="ECO:0000259" key="2">
    <source>
        <dbReference type="Pfam" id="PF18390"/>
    </source>
</evidence>
<dbReference type="Pfam" id="PF18390">
    <property type="entry name" value="GlgX_C"/>
    <property type="match status" value="1"/>
</dbReference>
<dbReference type="InterPro" id="IPR013780">
    <property type="entry name" value="Glyco_hydro_b"/>
</dbReference>
<dbReference type="InterPro" id="IPR040784">
    <property type="entry name" value="GlgX_C"/>
</dbReference>
<dbReference type="GO" id="GO:0016798">
    <property type="term" value="F:hydrolase activity, acting on glycosyl bonds"/>
    <property type="evidence" value="ECO:0007669"/>
    <property type="project" value="UniProtKB-KW"/>
</dbReference>
<organism evidence="3">
    <name type="scientific">Serratia fonticola</name>
    <dbReference type="NCBI Taxonomy" id="47917"/>
    <lineage>
        <taxon>Bacteria</taxon>
        <taxon>Pseudomonadati</taxon>
        <taxon>Pseudomonadota</taxon>
        <taxon>Gammaproteobacteria</taxon>
        <taxon>Enterobacterales</taxon>
        <taxon>Yersiniaceae</taxon>
        <taxon>Serratia</taxon>
    </lineage>
</organism>
<sequence>MLLAGDEHGNSQQGNNNAYCQDNVTTWLDWANADESLTAYTAALIRLRQQIPALQADRWWQEGDGSVQWLNAQGQPLSAQQWEQGDRCLQIRLSQTLADGDQRHPADR</sequence>
<dbReference type="AlphaFoldDB" id="A0A4U9WRB5"/>
<evidence type="ECO:0000256" key="1">
    <source>
        <dbReference type="ARBA" id="ARBA00023295"/>
    </source>
</evidence>
<keyword evidence="3" id="KW-0378">Hydrolase</keyword>
<feature type="domain" description="Glycogen debranching enzyme C-terminal" evidence="2">
    <location>
        <begin position="61"/>
        <end position="96"/>
    </location>
</feature>
<gene>
    <name evidence="3" type="primary">glgX_2</name>
    <name evidence="3" type="ORF">NCTC12965_08941</name>
</gene>
<protein>
    <submittedName>
        <fullName evidence="3">Glycogen debranching enzyme</fullName>
        <ecNumber evidence="3">3.2.1.-</ecNumber>
    </submittedName>
</protein>
<accession>A0A4U9WRB5</accession>
<proteinExistence type="predicted"/>
<dbReference type="Gene3D" id="2.60.40.1180">
    <property type="entry name" value="Golgi alpha-mannosidase II"/>
    <property type="match status" value="1"/>
</dbReference>